<evidence type="ECO:0000313" key="2">
    <source>
        <dbReference type="EMBL" id="TKS53765.1"/>
    </source>
</evidence>
<proteinExistence type="predicted"/>
<feature type="compositionally biased region" description="Low complexity" evidence="1">
    <location>
        <begin position="179"/>
        <end position="203"/>
    </location>
</feature>
<feature type="compositionally biased region" description="Basic and acidic residues" evidence="1">
    <location>
        <begin position="220"/>
        <end position="236"/>
    </location>
</feature>
<feature type="compositionally biased region" description="Basic and acidic residues" evidence="1">
    <location>
        <begin position="284"/>
        <end position="297"/>
    </location>
</feature>
<dbReference type="Proteomes" id="UP000298681">
    <property type="component" value="Unassembled WGS sequence"/>
</dbReference>
<reference evidence="2 3" key="1">
    <citation type="submission" date="2019-01" db="EMBL/GenBank/DDBJ databases">
        <authorList>
            <person name="Zhang S."/>
        </authorList>
    </citation>
    <scope>NUCLEOTIDE SEQUENCE [LARGE SCALE GENOMIC DNA]</scope>
    <source>
        <strain evidence="2 3">1626</strain>
    </source>
</reference>
<name>A0A4Z1R5F0_9GAMM</name>
<comment type="caution">
    <text evidence="2">The sequence shown here is derived from an EMBL/GenBank/DDBJ whole genome shotgun (WGS) entry which is preliminary data.</text>
</comment>
<feature type="compositionally biased region" description="Low complexity" evidence="1">
    <location>
        <begin position="130"/>
        <end position="154"/>
    </location>
</feature>
<accession>A0A4Z1R5F0</accession>
<dbReference type="EMBL" id="SPUH01000001">
    <property type="protein sequence ID" value="TKS53765.1"/>
    <property type="molecule type" value="Genomic_DNA"/>
</dbReference>
<feature type="region of interest" description="Disordered" evidence="1">
    <location>
        <begin position="101"/>
        <end position="303"/>
    </location>
</feature>
<feature type="compositionally biased region" description="Basic and acidic residues" evidence="1">
    <location>
        <begin position="42"/>
        <end position="66"/>
    </location>
</feature>
<sequence>MLITRAKATALLNQKEMELYTDSRVNTLRKLDAKALTTRVGRARDARDRARDLVQRQKLASRDRTGAKRGASGMANERSKEKATLLGDILSRFEAQLRQVEREERKSAKAAERAANAGSARKSASKQSEASAPAKSAGGRRSAATRDSASATPRKAAVKTAAGSDAKTVRASSKSAEQAKGSGTKAKSAASTAGSSTSRSAEGATKKARPARKALTPEQALERTRELLEAKQEQARQPKSWETLGGTGAEVGSPGYQNEEAARRAEQLHEGEARIPAIQGSNSTRDRINQGKRDARRSPATGD</sequence>
<feature type="region of interest" description="Disordered" evidence="1">
    <location>
        <begin position="42"/>
        <end position="82"/>
    </location>
</feature>
<evidence type="ECO:0000313" key="3">
    <source>
        <dbReference type="Proteomes" id="UP000298681"/>
    </source>
</evidence>
<dbReference type="RefSeq" id="WP_134673150.1">
    <property type="nucleotide sequence ID" value="NZ_SPUH01000001.1"/>
</dbReference>
<feature type="compositionally biased region" description="Low complexity" evidence="1">
    <location>
        <begin position="113"/>
        <end position="122"/>
    </location>
</feature>
<feature type="compositionally biased region" description="Basic and acidic residues" evidence="1">
    <location>
        <begin position="260"/>
        <end position="273"/>
    </location>
</feature>
<gene>
    <name evidence="2" type="ORF">E4582_02575</name>
</gene>
<protein>
    <submittedName>
        <fullName evidence="2">Uncharacterized protein</fullName>
    </submittedName>
</protein>
<feature type="compositionally biased region" description="Basic and acidic residues" evidence="1">
    <location>
        <begin position="101"/>
        <end position="112"/>
    </location>
</feature>
<organism evidence="2 3">
    <name type="scientific">Luteimonas yindakuii</name>
    <dbReference type="NCBI Taxonomy" id="2565782"/>
    <lineage>
        <taxon>Bacteria</taxon>
        <taxon>Pseudomonadati</taxon>
        <taxon>Pseudomonadota</taxon>
        <taxon>Gammaproteobacteria</taxon>
        <taxon>Lysobacterales</taxon>
        <taxon>Lysobacteraceae</taxon>
        <taxon>Luteimonas</taxon>
    </lineage>
</organism>
<evidence type="ECO:0000256" key="1">
    <source>
        <dbReference type="SAM" id="MobiDB-lite"/>
    </source>
</evidence>
<keyword evidence="3" id="KW-1185">Reference proteome</keyword>
<dbReference type="AlphaFoldDB" id="A0A4Z1R5F0"/>